<dbReference type="InterPro" id="IPR035906">
    <property type="entry name" value="MetI-like_sf"/>
</dbReference>
<evidence type="ECO:0000313" key="9">
    <source>
        <dbReference type="EMBL" id="MFC7149296.1"/>
    </source>
</evidence>
<feature type="transmembrane region" description="Helical" evidence="7">
    <location>
        <begin position="245"/>
        <end position="266"/>
    </location>
</feature>
<feature type="transmembrane region" description="Helical" evidence="7">
    <location>
        <begin position="144"/>
        <end position="166"/>
    </location>
</feature>
<gene>
    <name evidence="9" type="ORF">ACFQMJ_12235</name>
</gene>
<keyword evidence="6 7" id="KW-0472">Membrane</keyword>
<keyword evidence="4 7" id="KW-0812">Transmembrane</keyword>
<accession>A0ABW2FAW1</accession>
<evidence type="ECO:0000259" key="8">
    <source>
        <dbReference type="PROSITE" id="PS50928"/>
    </source>
</evidence>
<keyword evidence="3" id="KW-1003">Cell membrane</keyword>
<evidence type="ECO:0000256" key="7">
    <source>
        <dbReference type="RuleBase" id="RU363032"/>
    </source>
</evidence>
<evidence type="ECO:0000256" key="1">
    <source>
        <dbReference type="ARBA" id="ARBA00004651"/>
    </source>
</evidence>
<protein>
    <submittedName>
        <fullName evidence="9">Carbohydrate ABC transporter permease</fullName>
    </submittedName>
</protein>
<dbReference type="SUPFAM" id="SSF161098">
    <property type="entry name" value="MetI-like"/>
    <property type="match status" value="1"/>
</dbReference>
<dbReference type="PANTHER" id="PTHR43744:SF12">
    <property type="entry name" value="ABC TRANSPORTER PERMEASE PROTEIN MG189-RELATED"/>
    <property type="match status" value="1"/>
</dbReference>
<dbReference type="Pfam" id="PF00528">
    <property type="entry name" value="BPD_transp_1"/>
    <property type="match status" value="1"/>
</dbReference>
<comment type="similarity">
    <text evidence="7">Belongs to the binding-protein-dependent transport system permease family.</text>
</comment>
<evidence type="ECO:0000313" key="10">
    <source>
        <dbReference type="Proteomes" id="UP001596378"/>
    </source>
</evidence>
<dbReference type="PROSITE" id="PS50928">
    <property type="entry name" value="ABC_TM1"/>
    <property type="match status" value="1"/>
</dbReference>
<evidence type="ECO:0000256" key="2">
    <source>
        <dbReference type="ARBA" id="ARBA00022448"/>
    </source>
</evidence>
<evidence type="ECO:0000256" key="3">
    <source>
        <dbReference type="ARBA" id="ARBA00022475"/>
    </source>
</evidence>
<evidence type="ECO:0000256" key="6">
    <source>
        <dbReference type="ARBA" id="ARBA00023136"/>
    </source>
</evidence>
<organism evidence="9 10">
    <name type="scientific">Cohnella cellulosilytica</name>
    <dbReference type="NCBI Taxonomy" id="986710"/>
    <lineage>
        <taxon>Bacteria</taxon>
        <taxon>Bacillati</taxon>
        <taxon>Bacillota</taxon>
        <taxon>Bacilli</taxon>
        <taxon>Bacillales</taxon>
        <taxon>Paenibacillaceae</taxon>
        <taxon>Cohnella</taxon>
    </lineage>
</organism>
<dbReference type="Gene3D" id="1.10.3720.10">
    <property type="entry name" value="MetI-like"/>
    <property type="match status" value="1"/>
</dbReference>
<reference evidence="10" key="1">
    <citation type="journal article" date="2019" name="Int. J. Syst. Evol. Microbiol.">
        <title>The Global Catalogue of Microorganisms (GCM) 10K type strain sequencing project: providing services to taxonomists for standard genome sequencing and annotation.</title>
        <authorList>
            <consortium name="The Broad Institute Genomics Platform"/>
            <consortium name="The Broad Institute Genome Sequencing Center for Infectious Disease"/>
            <person name="Wu L."/>
            <person name="Ma J."/>
        </authorList>
    </citation>
    <scope>NUCLEOTIDE SEQUENCE [LARGE SCALE GENOMIC DNA]</scope>
    <source>
        <strain evidence="10">KCTC 12907</strain>
    </source>
</reference>
<name>A0ABW2FAW1_9BACL</name>
<keyword evidence="5 7" id="KW-1133">Transmembrane helix</keyword>
<dbReference type="RefSeq" id="WP_378054368.1">
    <property type="nucleotide sequence ID" value="NZ_JBHMDN010000079.1"/>
</dbReference>
<dbReference type="CDD" id="cd06261">
    <property type="entry name" value="TM_PBP2"/>
    <property type="match status" value="1"/>
</dbReference>
<evidence type="ECO:0000256" key="5">
    <source>
        <dbReference type="ARBA" id="ARBA00022989"/>
    </source>
</evidence>
<feature type="transmembrane region" description="Helical" evidence="7">
    <location>
        <begin position="187"/>
        <end position="209"/>
    </location>
</feature>
<comment type="subcellular location">
    <subcellularLocation>
        <location evidence="1 7">Cell membrane</location>
        <topology evidence="1 7">Multi-pass membrane protein</topology>
    </subcellularLocation>
</comment>
<dbReference type="PANTHER" id="PTHR43744">
    <property type="entry name" value="ABC TRANSPORTER PERMEASE PROTEIN MG189-RELATED-RELATED"/>
    <property type="match status" value="1"/>
</dbReference>
<sequence>MSGKKSSGAAASLIKYAILTLYAAACLYPFVWMIGTSLKSQMESLRYPSVTFPKESWHFETYIEVWNKLNFAKYFTNSMLVSTTAVIFAVLIYSLMGFALARIDFKGKNLIFAGYIALILVPGLTVQIPLYINMVSLGLGNTFAGLVLPMINGAGPFAVFLFRNYFLSLSKELFEAAKLDGSSLFGIYARIFLPLSLPVVGTIAVMNFIGTWNGIQWPMIILRDRELFTLPMAVMYLDQSAFKQWNVLMAGSLYSVVPVIVVFVLLQKSYIRGLTSGAIKG</sequence>
<dbReference type="Proteomes" id="UP001596378">
    <property type="component" value="Unassembled WGS sequence"/>
</dbReference>
<comment type="caution">
    <text evidence="9">The sequence shown here is derived from an EMBL/GenBank/DDBJ whole genome shotgun (WGS) entry which is preliminary data.</text>
</comment>
<feature type="transmembrane region" description="Helical" evidence="7">
    <location>
        <begin position="79"/>
        <end position="100"/>
    </location>
</feature>
<dbReference type="EMBL" id="JBHTAI010000006">
    <property type="protein sequence ID" value="MFC7149296.1"/>
    <property type="molecule type" value="Genomic_DNA"/>
</dbReference>
<evidence type="ECO:0000256" key="4">
    <source>
        <dbReference type="ARBA" id="ARBA00022692"/>
    </source>
</evidence>
<keyword evidence="2 7" id="KW-0813">Transport</keyword>
<feature type="transmembrane region" description="Helical" evidence="7">
    <location>
        <begin position="112"/>
        <end position="132"/>
    </location>
</feature>
<feature type="transmembrane region" description="Helical" evidence="7">
    <location>
        <begin position="12"/>
        <end position="35"/>
    </location>
</feature>
<dbReference type="InterPro" id="IPR000515">
    <property type="entry name" value="MetI-like"/>
</dbReference>
<keyword evidence="10" id="KW-1185">Reference proteome</keyword>
<feature type="domain" description="ABC transmembrane type-1" evidence="8">
    <location>
        <begin position="75"/>
        <end position="266"/>
    </location>
</feature>
<proteinExistence type="inferred from homology"/>